<dbReference type="Gene3D" id="3.90.1150.10">
    <property type="entry name" value="Aspartate Aminotransferase, domain 1"/>
    <property type="match status" value="1"/>
</dbReference>
<dbReference type="GO" id="GO:0005737">
    <property type="term" value="C:cytoplasm"/>
    <property type="evidence" value="ECO:0007669"/>
    <property type="project" value="TreeGrafter"/>
</dbReference>
<dbReference type="FunFam" id="3.90.1150.10:FF:000033">
    <property type="entry name" value="Cystathionine gamma-synthase"/>
    <property type="match status" value="1"/>
</dbReference>
<organism evidence="10 11">
    <name type="scientific">Euplotes crassus</name>
    <dbReference type="NCBI Taxonomy" id="5936"/>
    <lineage>
        <taxon>Eukaryota</taxon>
        <taxon>Sar</taxon>
        <taxon>Alveolata</taxon>
        <taxon>Ciliophora</taxon>
        <taxon>Intramacronucleata</taxon>
        <taxon>Spirotrichea</taxon>
        <taxon>Hypotrichia</taxon>
        <taxon>Euplotida</taxon>
        <taxon>Euplotidae</taxon>
        <taxon>Moneuplotes</taxon>
    </lineage>
</organism>
<dbReference type="GO" id="GO:0009086">
    <property type="term" value="P:methionine biosynthetic process"/>
    <property type="evidence" value="ECO:0007669"/>
    <property type="project" value="UniProtKB-ARBA"/>
</dbReference>
<evidence type="ECO:0000256" key="8">
    <source>
        <dbReference type="PIRSR" id="PIRSR001434-2"/>
    </source>
</evidence>
<reference evidence="10" key="1">
    <citation type="submission" date="2023-07" db="EMBL/GenBank/DDBJ databases">
        <authorList>
            <consortium name="AG Swart"/>
            <person name="Singh M."/>
            <person name="Singh A."/>
            <person name="Seah K."/>
            <person name="Emmerich C."/>
        </authorList>
    </citation>
    <scope>NUCLEOTIDE SEQUENCE</scope>
    <source>
        <strain evidence="10">DP1</strain>
    </source>
</reference>
<dbReference type="GO" id="GO:0030170">
    <property type="term" value="F:pyridoxal phosphate binding"/>
    <property type="evidence" value="ECO:0007669"/>
    <property type="project" value="InterPro"/>
</dbReference>
<dbReference type="InterPro" id="IPR015422">
    <property type="entry name" value="PyrdxlP-dep_Trfase_small"/>
</dbReference>
<dbReference type="GO" id="GO:0019346">
    <property type="term" value="P:transsulfuration"/>
    <property type="evidence" value="ECO:0007669"/>
    <property type="project" value="InterPro"/>
</dbReference>
<dbReference type="GO" id="GO:0004123">
    <property type="term" value="F:cystathionine gamma-lyase activity"/>
    <property type="evidence" value="ECO:0007669"/>
    <property type="project" value="TreeGrafter"/>
</dbReference>
<dbReference type="PIRSF" id="PIRSF001434">
    <property type="entry name" value="CGS"/>
    <property type="match status" value="1"/>
</dbReference>
<evidence type="ECO:0000256" key="7">
    <source>
        <dbReference type="ARBA" id="ARBA00029853"/>
    </source>
</evidence>
<evidence type="ECO:0000313" key="10">
    <source>
        <dbReference type="EMBL" id="CAI2369545.1"/>
    </source>
</evidence>
<dbReference type="InterPro" id="IPR000277">
    <property type="entry name" value="Cys/Met-Metab_PyrdxlP-dep_enz"/>
</dbReference>
<evidence type="ECO:0000256" key="9">
    <source>
        <dbReference type="RuleBase" id="RU362118"/>
    </source>
</evidence>
<dbReference type="Pfam" id="PF01053">
    <property type="entry name" value="Cys_Met_Meta_PP"/>
    <property type="match status" value="1"/>
</dbReference>
<proteinExistence type="inferred from homology"/>
<gene>
    <name evidence="10" type="ORF">ECRASSUSDP1_LOCUS10846</name>
</gene>
<dbReference type="EC" id="4.4.1.1" evidence="4"/>
<evidence type="ECO:0000256" key="6">
    <source>
        <dbReference type="ARBA" id="ARBA00023192"/>
    </source>
</evidence>
<evidence type="ECO:0000256" key="4">
    <source>
        <dbReference type="ARBA" id="ARBA00012085"/>
    </source>
</evidence>
<accession>A0AAD1UMC0</accession>
<dbReference type="EMBL" id="CAMPGE010010698">
    <property type="protein sequence ID" value="CAI2369545.1"/>
    <property type="molecule type" value="Genomic_DNA"/>
</dbReference>
<dbReference type="PANTHER" id="PTHR11808">
    <property type="entry name" value="TRANS-SULFURATION ENZYME FAMILY MEMBER"/>
    <property type="match status" value="1"/>
</dbReference>
<keyword evidence="6" id="KW-0198">Cysteine biosynthesis</keyword>
<evidence type="ECO:0000256" key="2">
    <source>
        <dbReference type="ARBA" id="ARBA00005038"/>
    </source>
</evidence>
<sequence length="405" mass="44687">MDKVTKEDRINHIQTYNEKYDNKGFNTRAIHYGQPPDPFYGSVNTPIHMTSTFAQTDAADPIYSFDYGRVGNPTREALESVIASLEGGKYGLTAGSGLGCTMVITHTLKSGDHILCVDDIYGGTGRYFRKIAAPVYGMESDYVDMTDLDLVKSSIKENTKMVWLETPTNPLLKCFDIQAISEICKEHDILFVVDNTFMTCYNQKPLELGADIVVNSVTKYLGGHSDVVMGALATNDKELYERLHFNAYSIGPATSPMDCYFVLRSIKTLSVRMEKINSNALTIAEYLQKSDKVGEVYYPMLPTHKYYETHKKQATGGAGVISFVIKDGDAESSRKFLKSLKIFIFAESLGGVESLAECPALMTHASVPKEHREKIGIVDGLVRIAVGMEDAEDLIADIDGALAAL</sequence>
<evidence type="ECO:0000313" key="11">
    <source>
        <dbReference type="Proteomes" id="UP001295684"/>
    </source>
</evidence>
<protein>
    <recommendedName>
        <fullName evidence="4">cystathionine gamma-lyase</fullName>
        <ecNumber evidence="4">4.4.1.1</ecNumber>
    </recommendedName>
    <alternativeName>
        <fullName evidence="7">Gamma-cystathionase</fullName>
    </alternativeName>
</protein>
<feature type="modified residue" description="N6-(pyridoxal phosphate)lysine" evidence="8">
    <location>
        <position position="219"/>
    </location>
</feature>
<name>A0AAD1UMC0_EUPCR</name>
<dbReference type="GO" id="GO:0019343">
    <property type="term" value="P:cysteine biosynthetic process via cystathionine"/>
    <property type="evidence" value="ECO:0007669"/>
    <property type="project" value="TreeGrafter"/>
</dbReference>
<comment type="similarity">
    <text evidence="3 9">Belongs to the trans-sulfuration enzymes family.</text>
</comment>
<keyword evidence="11" id="KW-1185">Reference proteome</keyword>
<dbReference type="Proteomes" id="UP001295684">
    <property type="component" value="Unassembled WGS sequence"/>
</dbReference>
<dbReference type="CDD" id="cd00614">
    <property type="entry name" value="CGS_like"/>
    <property type="match status" value="1"/>
</dbReference>
<evidence type="ECO:0000256" key="1">
    <source>
        <dbReference type="ARBA" id="ARBA00001933"/>
    </source>
</evidence>
<dbReference type="InterPro" id="IPR015421">
    <property type="entry name" value="PyrdxlP-dep_Trfase_major"/>
</dbReference>
<dbReference type="SUPFAM" id="SSF53383">
    <property type="entry name" value="PLP-dependent transferases"/>
    <property type="match status" value="1"/>
</dbReference>
<dbReference type="FunFam" id="3.40.640.10:FF:000009">
    <property type="entry name" value="Cystathionine gamma-synthase homolog"/>
    <property type="match status" value="1"/>
</dbReference>
<evidence type="ECO:0000256" key="5">
    <source>
        <dbReference type="ARBA" id="ARBA00022898"/>
    </source>
</evidence>
<dbReference type="AlphaFoldDB" id="A0AAD1UMC0"/>
<dbReference type="PANTHER" id="PTHR11808:SF15">
    <property type="entry name" value="CYSTATHIONINE GAMMA-LYASE"/>
    <property type="match status" value="1"/>
</dbReference>
<comment type="cofactor">
    <cofactor evidence="1 9">
        <name>pyridoxal 5'-phosphate</name>
        <dbReference type="ChEBI" id="CHEBI:597326"/>
    </cofactor>
</comment>
<dbReference type="Gene3D" id="3.40.640.10">
    <property type="entry name" value="Type I PLP-dependent aspartate aminotransferase-like (Major domain)"/>
    <property type="match status" value="1"/>
</dbReference>
<evidence type="ECO:0000256" key="3">
    <source>
        <dbReference type="ARBA" id="ARBA00009077"/>
    </source>
</evidence>
<comment type="caution">
    <text evidence="10">The sequence shown here is derived from an EMBL/GenBank/DDBJ whole genome shotgun (WGS) entry which is preliminary data.</text>
</comment>
<dbReference type="InterPro" id="IPR015424">
    <property type="entry name" value="PyrdxlP-dep_Trfase"/>
</dbReference>
<keyword evidence="6" id="KW-0028">Amino-acid biosynthesis</keyword>
<comment type="pathway">
    <text evidence="2">Amino-acid biosynthesis; L-cysteine biosynthesis; L-cysteine from L-homocysteine and L-serine: step 2/2.</text>
</comment>
<keyword evidence="5 8" id="KW-0663">Pyridoxal phosphate</keyword>